<dbReference type="AlphaFoldDB" id="A0A9W7W3D8"/>
<evidence type="ECO:0000313" key="3">
    <source>
        <dbReference type="Proteomes" id="UP001138500"/>
    </source>
</evidence>
<organism evidence="2 3">
    <name type="scientific">Teratosphaeria destructans</name>
    <dbReference type="NCBI Taxonomy" id="418781"/>
    <lineage>
        <taxon>Eukaryota</taxon>
        <taxon>Fungi</taxon>
        <taxon>Dikarya</taxon>
        <taxon>Ascomycota</taxon>
        <taxon>Pezizomycotina</taxon>
        <taxon>Dothideomycetes</taxon>
        <taxon>Dothideomycetidae</taxon>
        <taxon>Mycosphaerellales</taxon>
        <taxon>Teratosphaeriaceae</taxon>
        <taxon>Teratosphaeria</taxon>
    </lineage>
</organism>
<sequence>MPSLNVGIKTNTHNPVTTFTPPLNHNTAGNPPSLLNNHPLMIAPANNSTTDAARRFLRTLFVANSLKSPMRSQYVDVRTLTGSSLNPSNRDVAICIPDWKANGGMRQTMRMLSMTDAGSRTFGAVPRGFWGMMSVGWAMPAATMMRRPWMRKSEASQRRLRLGPSGVMSLEILKVRKAPMRKVARETRVVSQAWGFSGSPAVERPRMTVLPAVFV</sequence>
<accession>A0A9W7W3D8</accession>
<feature type="region of interest" description="Disordered" evidence="1">
    <location>
        <begin position="1"/>
        <end position="22"/>
    </location>
</feature>
<dbReference type="EMBL" id="RIBY02001445">
    <property type="protein sequence ID" value="KAH9828906.1"/>
    <property type="molecule type" value="Genomic_DNA"/>
</dbReference>
<keyword evidence="3" id="KW-1185">Reference proteome</keyword>
<evidence type="ECO:0000313" key="2">
    <source>
        <dbReference type="EMBL" id="KAH9828906.1"/>
    </source>
</evidence>
<reference evidence="2 3" key="1">
    <citation type="journal article" date="2018" name="IMA Fungus">
        <title>IMA Genome-F 10: Nine draft genome sequences of Claviceps purpurea s.lat., including C. arundinis, C. humidiphila, and C. cf. spartinae, pseudomolecules for the pitch canker pathogen Fusarium circinatum, draft genome of Davidsoniella eucalypti, Grosmannia galeiformis, Quambalaria eucalypti, and Teratosphaeria destructans.</title>
        <authorList>
            <person name="Wingfield B.D."/>
            <person name="Liu M."/>
            <person name="Nguyen H.D."/>
            <person name="Lane F.A."/>
            <person name="Morgan S.W."/>
            <person name="De Vos L."/>
            <person name="Wilken P.M."/>
            <person name="Duong T.A."/>
            <person name="Aylward J."/>
            <person name="Coetzee M.P."/>
            <person name="Dadej K."/>
            <person name="De Beer Z.W."/>
            <person name="Findlay W."/>
            <person name="Havenga M."/>
            <person name="Kolarik M."/>
            <person name="Menzies J.G."/>
            <person name="Naidoo K."/>
            <person name="Pochopski O."/>
            <person name="Shoukouhi P."/>
            <person name="Santana Q.C."/>
            <person name="Seifert K.A."/>
            <person name="Soal N."/>
            <person name="Steenkamp E.T."/>
            <person name="Tatham C.T."/>
            <person name="van der Nest M.A."/>
            <person name="Wingfield M.J."/>
        </authorList>
    </citation>
    <scope>NUCLEOTIDE SEQUENCE [LARGE SCALE GENOMIC DNA]</scope>
    <source>
        <strain evidence="2">CMW44962</strain>
    </source>
</reference>
<dbReference type="Proteomes" id="UP001138500">
    <property type="component" value="Unassembled WGS sequence"/>
</dbReference>
<feature type="compositionally biased region" description="Polar residues" evidence="1">
    <location>
        <begin position="8"/>
        <end position="22"/>
    </location>
</feature>
<evidence type="ECO:0000256" key="1">
    <source>
        <dbReference type="SAM" id="MobiDB-lite"/>
    </source>
</evidence>
<name>A0A9W7W3D8_9PEZI</name>
<comment type="caution">
    <text evidence="2">The sequence shown here is derived from an EMBL/GenBank/DDBJ whole genome shotgun (WGS) entry which is preliminary data.</text>
</comment>
<gene>
    <name evidence="2" type="ORF">Tdes44962_MAKER02335</name>
</gene>
<proteinExistence type="predicted"/>
<protein>
    <submittedName>
        <fullName evidence="2">Uncharacterized protein</fullName>
    </submittedName>
</protein>
<reference evidence="2 3" key="2">
    <citation type="journal article" date="2021" name="Curr. Genet.">
        <title>Genetic response to nitrogen starvation in the aggressive Eucalyptus foliar pathogen Teratosphaeria destructans.</title>
        <authorList>
            <person name="Havenga M."/>
            <person name="Wingfield B.D."/>
            <person name="Wingfield M.J."/>
            <person name="Dreyer L.L."/>
            <person name="Roets F."/>
            <person name="Aylward J."/>
        </authorList>
    </citation>
    <scope>NUCLEOTIDE SEQUENCE [LARGE SCALE GENOMIC DNA]</scope>
    <source>
        <strain evidence="2">CMW44962</strain>
    </source>
</reference>